<name>A0AAQ3K6P5_9LILI</name>
<keyword evidence="3" id="KW-1185">Reference proteome</keyword>
<evidence type="ECO:0000259" key="1">
    <source>
        <dbReference type="Pfam" id="PF12776"/>
    </source>
</evidence>
<gene>
    <name evidence="2" type="ORF">Cni_G08677</name>
</gene>
<dbReference type="AlphaFoldDB" id="A0AAQ3K6P5"/>
<proteinExistence type="predicted"/>
<accession>A0AAQ3K6P5</accession>
<dbReference type="Pfam" id="PF12776">
    <property type="entry name" value="Myb_DNA-bind_3"/>
    <property type="match status" value="1"/>
</dbReference>
<evidence type="ECO:0000313" key="2">
    <source>
        <dbReference type="EMBL" id="WOK99965.1"/>
    </source>
</evidence>
<organism evidence="2 3">
    <name type="scientific">Canna indica</name>
    <name type="common">Indian-shot</name>
    <dbReference type="NCBI Taxonomy" id="4628"/>
    <lineage>
        <taxon>Eukaryota</taxon>
        <taxon>Viridiplantae</taxon>
        <taxon>Streptophyta</taxon>
        <taxon>Embryophyta</taxon>
        <taxon>Tracheophyta</taxon>
        <taxon>Spermatophyta</taxon>
        <taxon>Magnoliopsida</taxon>
        <taxon>Liliopsida</taxon>
        <taxon>Zingiberales</taxon>
        <taxon>Cannaceae</taxon>
        <taxon>Canna</taxon>
    </lineage>
</organism>
<dbReference type="InterPro" id="IPR024752">
    <property type="entry name" value="Myb/SANT-like_dom"/>
</dbReference>
<reference evidence="2 3" key="1">
    <citation type="submission" date="2023-10" db="EMBL/GenBank/DDBJ databases">
        <title>Chromosome-scale genome assembly provides insights into flower coloration mechanisms of Canna indica.</title>
        <authorList>
            <person name="Li C."/>
        </authorList>
    </citation>
    <scope>NUCLEOTIDE SEQUENCE [LARGE SCALE GENOMIC DNA]</scope>
    <source>
        <tissue evidence="2">Flower</tissue>
    </source>
</reference>
<evidence type="ECO:0000313" key="3">
    <source>
        <dbReference type="Proteomes" id="UP001327560"/>
    </source>
</evidence>
<dbReference type="Proteomes" id="UP001327560">
    <property type="component" value="Chromosome 3"/>
</dbReference>
<protein>
    <recommendedName>
        <fullName evidence="1">Myb/SANT-like domain-containing protein</fullName>
    </recommendedName>
</protein>
<dbReference type="EMBL" id="CP136892">
    <property type="protein sequence ID" value="WOK99965.1"/>
    <property type="molecule type" value="Genomic_DNA"/>
</dbReference>
<sequence length="309" mass="35308">MDNGNILQNGHAKGAKQYRRNWTIEEDDTLLNILEELIIEGHKGENGIFKAGTHEEACKRMEARIPGIVLTVKQVVNKLKRWSSKLVEVMDMLNTNGFRWDEAKKCVIVDNNQVLIEYLQKNPGVGKHANKEFKEFERLQRIFGKHRANGNGAKTTVDVINNIERENENVFSTPSTEQSFESPISANFRSESSMSIGLLEGELTGPSRSRKRKQNCNVQMSSDFMEMITTNMKAAMSDLKEMVTQVTRTIGKMPTPKPLGQEVKKLGLTTTEEEVDVLIKFAHNPQYKNIFLDMDDDQRMIFVRKIMRL</sequence>
<dbReference type="PANTHER" id="PTHR46250">
    <property type="entry name" value="MYB/SANT-LIKE DNA-BINDING DOMAIN PROTEIN-RELATED"/>
    <property type="match status" value="1"/>
</dbReference>
<feature type="domain" description="Myb/SANT-like" evidence="1">
    <location>
        <begin position="21"/>
        <end position="111"/>
    </location>
</feature>